<evidence type="ECO:0000313" key="3">
    <source>
        <dbReference type="Proteomes" id="UP000619265"/>
    </source>
</evidence>
<feature type="compositionally biased region" description="Polar residues" evidence="1">
    <location>
        <begin position="107"/>
        <end position="118"/>
    </location>
</feature>
<feature type="region of interest" description="Disordered" evidence="1">
    <location>
        <begin position="103"/>
        <end position="122"/>
    </location>
</feature>
<organism evidence="2 3">
    <name type="scientific">Juglans regia</name>
    <name type="common">English walnut</name>
    <dbReference type="NCBI Taxonomy" id="51240"/>
    <lineage>
        <taxon>Eukaryota</taxon>
        <taxon>Viridiplantae</taxon>
        <taxon>Streptophyta</taxon>
        <taxon>Embryophyta</taxon>
        <taxon>Tracheophyta</taxon>
        <taxon>Spermatophyta</taxon>
        <taxon>Magnoliopsida</taxon>
        <taxon>eudicotyledons</taxon>
        <taxon>Gunneridae</taxon>
        <taxon>Pentapetalae</taxon>
        <taxon>rosids</taxon>
        <taxon>fabids</taxon>
        <taxon>Fagales</taxon>
        <taxon>Juglandaceae</taxon>
        <taxon>Juglans</taxon>
    </lineage>
</organism>
<evidence type="ECO:0000313" key="2">
    <source>
        <dbReference type="EMBL" id="KAF5471974.1"/>
    </source>
</evidence>
<reference evidence="2" key="1">
    <citation type="submission" date="2015-10" db="EMBL/GenBank/DDBJ databases">
        <authorList>
            <person name="Martinez-Garcia P.J."/>
            <person name="Crepeau M.W."/>
            <person name="Puiu D."/>
            <person name="Gonzalez-Ibeas D."/>
            <person name="Whalen J."/>
            <person name="Stevens K."/>
            <person name="Paul R."/>
            <person name="Butterfield T."/>
            <person name="Britton M."/>
            <person name="Reagan R."/>
            <person name="Chakraborty S."/>
            <person name="Walawage S.L."/>
            <person name="Vasquez-Gross H.A."/>
            <person name="Cardeno C."/>
            <person name="Famula R."/>
            <person name="Pratt K."/>
            <person name="Kuruganti S."/>
            <person name="Aradhya M.K."/>
            <person name="Leslie C.A."/>
            <person name="Dandekar A.M."/>
            <person name="Salzberg S.L."/>
            <person name="Wegrzyn J.L."/>
            <person name="Langley C.H."/>
            <person name="Neale D.B."/>
        </authorList>
    </citation>
    <scope>NUCLEOTIDE SEQUENCE</scope>
    <source>
        <tissue evidence="2">Leaves</tissue>
    </source>
</reference>
<protein>
    <submittedName>
        <fullName evidence="2">Uncharacterized protein</fullName>
    </submittedName>
</protein>
<reference evidence="2" key="2">
    <citation type="submission" date="2020-03" db="EMBL/GenBank/DDBJ databases">
        <title>Walnut 2.0.</title>
        <authorList>
            <person name="Marrano A."/>
            <person name="Britton M."/>
            <person name="Zimin A.V."/>
            <person name="Zaini P.A."/>
            <person name="Workman R."/>
            <person name="Puiu D."/>
            <person name="Bianco L."/>
            <person name="Allen B.J."/>
            <person name="Troggio M."/>
            <person name="Leslie C.A."/>
            <person name="Timp W."/>
            <person name="Dendekar A."/>
            <person name="Salzberg S.L."/>
            <person name="Neale D.B."/>
        </authorList>
    </citation>
    <scope>NUCLEOTIDE SEQUENCE</scope>
    <source>
        <tissue evidence="2">Leaves</tissue>
    </source>
</reference>
<dbReference type="Proteomes" id="UP000619265">
    <property type="component" value="Unassembled WGS sequence"/>
</dbReference>
<evidence type="ECO:0000256" key="1">
    <source>
        <dbReference type="SAM" id="MobiDB-lite"/>
    </source>
</evidence>
<dbReference type="AlphaFoldDB" id="A0A833XV48"/>
<dbReference type="Gramene" id="Jr04_06000_p1">
    <property type="protein sequence ID" value="cds.Jr04_06000_p1"/>
    <property type="gene ID" value="Jr04_06000"/>
</dbReference>
<accession>A0A833XV48</accession>
<name>A0A833XV48_JUGRE</name>
<gene>
    <name evidence="2" type="ORF">F2P56_008730</name>
</gene>
<proteinExistence type="predicted"/>
<sequence>MLLFLTNWPSFLMYINRDPMAAQEQRMRRQIEQSQAELLFYRGDASSLFEELQEYIEELRHNFANISLTSDDGAQKLNILGAQVAQLLRQIHRTDKAAKQLLESRKASSSCETSSAENGNGPGIQNLMQAIGHVLEVAVRVYETINRREGLRYKRLEGKDSEAQ</sequence>
<dbReference type="EMBL" id="LIHL02000004">
    <property type="protein sequence ID" value="KAF5471974.1"/>
    <property type="molecule type" value="Genomic_DNA"/>
</dbReference>
<comment type="caution">
    <text evidence="2">The sequence shown here is derived from an EMBL/GenBank/DDBJ whole genome shotgun (WGS) entry which is preliminary data.</text>
</comment>